<feature type="transmembrane region" description="Helical" evidence="1">
    <location>
        <begin position="199"/>
        <end position="216"/>
    </location>
</feature>
<keyword evidence="1" id="KW-1133">Transmembrane helix</keyword>
<evidence type="ECO:0000313" key="3">
    <source>
        <dbReference type="EMBL" id="OBT97107.1"/>
    </source>
</evidence>
<reference evidence="4" key="2">
    <citation type="journal article" date="2018" name="Nat. Commun.">
        <title>Extreme sensitivity to ultraviolet light in the fungal pathogen causing white-nose syndrome of bats.</title>
        <authorList>
            <person name="Palmer J.M."/>
            <person name="Drees K.P."/>
            <person name="Foster J.T."/>
            <person name="Lindner D.L."/>
        </authorList>
    </citation>
    <scope>NUCLEOTIDE SEQUENCE [LARGE SCALE GENOMIC DNA]</scope>
    <source>
        <strain evidence="4">UAMH 10579</strain>
    </source>
</reference>
<dbReference type="AlphaFoldDB" id="A0A1B8GMP9"/>
<dbReference type="RefSeq" id="XP_018130840.1">
    <property type="nucleotide sequence ID" value="XM_018274372.2"/>
</dbReference>
<gene>
    <name evidence="3" type="primary">CAP2_2</name>
    <name evidence="3" type="ORF">VE01_04906</name>
</gene>
<feature type="domain" description="Glycosyl transferase CAP10" evidence="2">
    <location>
        <begin position="544"/>
        <end position="836"/>
    </location>
</feature>
<proteinExistence type="predicted"/>
<dbReference type="InterPro" id="IPR006598">
    <property type="entry name" value="CAP10"/>
</dbReference>
<dbReference type="Pfam" id="PF05686">
    <property type="entry name" value="Glyco_transf_90"/>
    <property type="match status" value="1"/>
</dbReference>
<feature type="transmembrane region" description="Helical" evidence="1">
    <location>
        <begin position="161"/>
        <end position="179"/>
    </location>
</feature>
<dbReference type="EMBL" id="KV460224">
    <property type="protein sequence ID" value="OBT97107.1"/>
    <property type="molecule type" value="Genomic_DNA"/>
</dbReference>
<dbReference type="GeneID" id="28838292"/>
<dbReference type="PANTHER" id="PTHR12203:SF61">
    <property type="entry name" value="CAPSULE PROTEIN"/>
    <property type="match status" value="1"/>
</dbReference>
<accession>A0A1B8GMP9</accession>
<dbReference type="Proteomes" id="UP000091956">
    <property type="component" value="Unassembled WGS sequence"/>
</dbReference>
<reference evidence="3 4" key="1">
    <citation type="submission" date="2016-03" db="EMBL/GenBank/DDBJ databases">
        <title>Comparative genomics of Pseudogymnoascus destructans, the fungus causing white-nose syndrome of bats.</title>
        <authorList>
            <person name="Palmer J.M."/>
            <person name="Drees K.P."/>
            <person name="Foster J.T."/>
            <person name="Lindner D.L."/>
        </authorList>
    </citation>
    <scope>NUCLEOTIDE SEQUENCE [LARGE SCALE GENOMIC DNA]</scope>
    <source>
        <strain evidence="3 4">UAMH 10579</strain>
    </source>
</reference>
<keyword evidence="1" id="KW-0812">Transmembrane</keyword>
<organism evidence="3 4">
    <name type="scientific">Pseudogymnoascus verrucosus</name>
    <dbReference type="NCBI Taxonomy" id="342668"/>
    <lineage>
        <taxon>Eukaryota</taxon>
        <taxon>Fungi</taxon>
        <taxon>Dikarya</taxon>
        <taxon>Ascomycota</taxon>
        <taxon>Pezizomycotina</taxon>
        <taxon>Leotiomycetes</taxon>
        <taxon>Thelebolales</taxon>
        <taxon>Thelebolaceae</taxon>
        <taxon>Pseudogymnoascus</taxon>
    </lineage>
</organism>
<feature type="transmembrane region" description="Helical" evidence="1">
    <location>
        <begin position="132"/>
        <end position="155"/>
    </location>
</feature>
<dbReference type="PANTHER" id="PTHR12203">
    <property type="entry name" value="KDEL LYS-ASP-GLU-LEU CONTAINING - RELATED"/>
    <property type="match status" value="1"/>
</dbReference>
<dbReference type="InterPro" id="IPR051091">
    <property type="entry name" value="O-Glucosyltr/Glycosyltrsf_90"/>
</dbReference>
<sequence>MWQSPFGNIDPITISAAAALLCSIFTQRLASRQSELWSETIGWLFLPLVYRVVGRRRQQDDSKTWGEAPLGNPETQPATAASLWLVSLSIVTFCIFRAESFMIAFLPILTPLLLAAQRYLRSDVRTSADSRFFSPFVNTVWGTALAALFVILTMLDWDFRWYTLLIIPGAGLLVLFDVLTSGNIKGSRFIQPFDIENAILPLAVRVVILLAILLGVEKVAFDFATSEPLMTLTLGLAKSFTWHFIIQTARNSSWRTVTTTATFSIVSTLDPFVQTLDTQAVSHVIVSFLVLGQVIHILPRQAAAKSALWVFSLASLVPFIANTIAIQTAQSILVRSQEHPIASLIHNAKAGFESLVERQSMNYTAAHNEYRRRYAVDPPPGFKAWHEYATLHQSPIIDDFDQLFHSISPLWKLSGREVNEIITRVYETKDSDLWFCTFASDQAQTSCSHPYRTADRNIQNYLNGMFENLRGVLPEVKFLINHLDEPRVLFPPSPVGDFHSGLNRTSNASTEFTINHRGGQPVWDKLTKFCPTQQSTRPAEPDYPVEGYDIPFVNNLTATIDLCSHPEYSDLNGLALSPTSFKLIEGLVPVLSCGVPSTMSDFVYPPAAYIEPGFRYDESGDVEWEAKRNNLYWAGSTTGGYANNDKWRYYHRQRFVMLAQNLERKAHYYLTEVEGVVTRVTSLFLNSRLYDVGFSRILQCEKDNCKDQSAYFPTKPWSDKDRPLRSKLVFDLDGNGISGRYYKLLASKSVPLKQTLLREWHDERLVPWVHYIPISQEMEEVPEIVAYLTGTQTGEGLAREVAEEGRRWFGKALRDVDRGVYMYRLFLELARLQDVERPAWE</sequence>
<keyword evidence="4" id="KW-1185">Reference proteome</keyword>
<dbReference type="SMART" id="SM00672">
    <property type="entry name" value="CAP10"/>
    <property type="match status" value="1"/>
</dbReference>
<feature type="transmembrane region" description="Helical" evidence="1">
    <location>
        <begin position="102"/>
        <end position="120"/>
    </location>
</feature>
<feature type="transmembrane region" description="Helical" evidence="1">
    <location>
        <begin position="280"/>
        <end position="299"/>
    </location>
</feature>
<evidence type="ECO:0000313" key="4">
    <source>
        <dbReference type="Proteomes" id="UP000091956"/>
    </source>
</evidence>
<protein>
    <submittedName>
        <fullName evidence="3">F-actin-capping protein subunit beta</fullName>
    </submittedName>
</protein>
<evidence type="ECO:0000259" key="2">
    <source>
        <dbReference type="SMART" id="SM00672"/>
    </source>
</evidence>
<evidence type="ECO:0000256" key="1">
    <source>
        <dbReference type="SAM" id="Phobius"/>
    </source>
</evidence>
<name>A0A1B8GMP9_9PEZI</name>
<dbReference type="OrthoDB" id="202415at2759"/>
<feature type="transmembrane region" description="Helical" evidence="1">
    <location>
        <begin position="306"/>
        <end position="326"/>
    </location>
</feature>
<keyword evidence="1" id="KW-0472">Membrane</keyword>